<dbReference type="Proteomes" id="UP001377830">
    <property type="component" value="Chromosome"/>
</dbReference>
<sequence>MKKILLLIGILLGIGGTWLYQWMKPSSYDPYFFLNPKPNYIGDKTYSIEKDINLFKKGETFDFIFWDTPQQKPKILYLFPASSPSPHILLKVKNEDLKNGIDSIIDTLKENKNPIINFELYKIRNDLTEELIERKTMINFDFYTIENESLFFYITDQIKQYGQYRIHINMLNDDNELKKNDLTYSIYIEQRFLK</sequence>
<evidence type="ECO:0000313" key="1">
    <source>
        <dbReference type="EMBL" id="BES83132.1"/>
    </source>
</evidence>
<name>A0AAN0MIV1_9GAMM</name>
<dbReference type="RefSeq" id="WP_261846778.1">
    <property type="nucleotide sequence ID" value="NZ_AP028908.1"/>
</dbReference>
<dbReference type="KEGG" id="parl:PEC302110_02290"/>
<dbReference type="AlphaFoldDB" id="A0AAN0MIV1"/>
<dbReference type="EMBL" id="AP028908">
    <property type="protein sequence ID" value="BES83132.1"/>
    <property type="molecule type" value="Genomic_DNA"/>
</dbReference>
<proteinExistence type="predicted"/>
<evidence type="ECO:0000313" key="2">
    <source>
        <dbReference type="Proteomes" id="UP001377830"/>
    </source>
</evidence>
<keyword evidence="2" id="KW-1185">Reference proteome</keyword>
<gene>
    <name evidence="1" type="ORF">PEC302110_02290</name>
</gene>
<organism evidence="1 2">
    <name type="scientific">Pectobacterium araliae</name>
    <dbReference type="NCBI Taxonomy" id="3073862"/>
    <lineage>
        <taxon>Bacteria</taxon>
        <taxon>Pseudomonadati</taxon>
        <taxon>Pseudomonadota</taxon>
        <taxon>Gammaproteobacteria</taxon>
        <taxon>Enterobacterales</taxon>
        <taxon>Pectobacteriaceae</taxon>
        <taxon>Pectobacterium</taxon>
    </lineage>
</organism>
<reference evidence="2" key="1">
    <citation type="journal article" date="2024" name="Int. J. Syst. Evol. Microbiol.">
        <title>Pectobacterium araliae sp. nov., a pathogen causing bacterial soft rot of Japanese angelica tree in Japan.</title>
        <authorList>
            <person name="Sawada H."/>
            <person name="Someya N."/>
            <person name="Morohoshi T."/>
            <person name="Ono M."/>
            <person name="Satou M."/>
        </authorList>
    </citation>
    <scope>NUCLEOTIDE SEQUENCE [LARGE SCALE GENOMIC DNA]</scope>
    <source>
        <strain evidence="2">MAFF 302110</strain>
    </source>
</reference>
<accession>A0AAN0MIV1</accession>
<protein>
    <submittedName>
        <fullName evidence="1">Uncharacterized protein</fullName>
    </submittedName>
</protein>